<dbReference type="EMBL" id="BAEQ01000066">
    <property type="protein sequence ID" value="GAC30728.1"/>
    <property type="molecule type" value="Genomic_DNA"/>
</dbReference>
<dbReference type="RefSeq" id="WP_006015313.1">
    <property type="nucleotide sequence ID" value="NZ_AUAV01000023.1"/>
</dbReference>
<protein>
    <submittedName>
        <fullName evidence="2">Chaperone modulatory protein CbpM</fullName>
    </submittedName>
</protein>
<evidence type="ECO:0000313" key="3">
    <source>
        <dbReference type="Proteomes" id="UP000006251"/>
    </source>
</evidence>
<accession>K6ZPC0</accession>
<feature type="coiled-coil region" evidence="1">
    <location>
        <begin position="74"/>
        <end position="101"/>
    </location>
</feature>
<comment type="caution">
    <text evidence="2">The sequence shown here is derived from an EMBL/GenBank/DDBJ whole genome shotgun (WGS) entry which is preliminary data.</text>
</comment>
<dbReference type="OrthoDB" id="5567704at2"/>
<dbReference type="AlphaFoldDB" id="K6ZPC0"/>
<evidence type="ECO:0000256" key="1">
    <source>
        <dbReference type="SAM" id="Coils"/>
    </source>
</evidence>
<name>K6ZPC0_9ALTE</name>
<dbReference type="Proteomes" id="UP000006251">
    <property type="component" value="Unassembled WGS sequence"/>
</dbReference>
<organism evidence="2 3">
    <name type="scientific">Brumicola pallidula DSM 14239 = ACAM 615</name>
    <dbReference type="NCBI Taxonomy" id="1121922"/>
    <lineage>
        <taxon>Bacteria</taxon>
        <taxon>Pseudomonadati</taxon>
        <taxon>Pseudomonadota</taxon>
        <taxon>Gammaproteobacteria</taxon>
        <taxon>Alteromonadales</taxon>
        <taxon>Alteromonadaceae</taxon>
        <taxon>Brumicola</taxon>
    </lineage>
</organism>
<proteinExistence type="predicted"/>
<sequence>MVNITLYIAIDELCANAGINQEVILEVVEYGIATPQSGETLSEWIFDLESAHWIKKAIQLNQQLLLDWVAISLVIDLMKEKEKLKQENNQLKSRLSRFSRLL</sequence>
<gene>
    <name evidence="2" type="primary">cbpM</name>
    <name evidence="2" type="ORF">GPAL_3888</name>
</gene>
<dbReference type="STRING" id="1121922.GCA_000428905_03562"/>
<dbReference type="Gene3D" id="1.10.1660.10">
    <property type="match status" value="1"/>
</dbReference>
<dbReference type="Pfam" id="PF13591">
    <property type="entry name" value="MerR_2"/>
    <property type="match status" value="1"/>
</dbReference>
<keyword evidence="1" id="KW-0175">Coiled coil</keyword>
<keyword evidence="3" id="KW-1185">Reference proteome</keyword>
<evidence type="ECO:0000313" key="2">
    <source>
        <dbReference type="EMBL" id="GAC30728.1"/>
    </source>
</evidence>
<reference evidence="3" key="1">
    <citation type="journal article" date="2014" name="Environ. Microbiol.">
        <title>Comparative genomics of the marine bacterial genus Glaciecola reveals the high degree of genomic diversity and genomic characteristic for cold adaptation.</title>
        <authorList>
            <person name="Qin Q.L."/>
            <person name="Xie B.B."/>
            <person name="Yu Y."/>
            <person name="Shu Y.L."/>
            <person name="Rong J.C."/>
            <person name="Zhang Y.J."/>
            <person name="Zhao D.L."/>
            <person name="Chen X.L."/>
            <person name="Zhang X.Y."/>
            <person name="Chen B."/>
            <person name="Zhou B.C."/>
            <person name="Zhang Y.Z."/>
        </authorList>
    </citation>
    <scope>NUCLEOTIDE SEQUENCE [LARGE SCALE GENOMIC DNA]</scope>
    <source>
        <strain evidence="3">ACAM 615</strain>
    </source>
</reference>